<dbReference type="InterPro" id="IPR050535">
    <property type="entry name" value="DNA_Repair-Maintenance_Comp"/>
</dbReference>
<feature type="domain" description="Calcineurin-like phosphoesterase" evidence="1">
    <location>
        <begin position="19"/>
        <end position="218"/>
    </location>
</feature>
<proteinExistence type="predicted"/>
<dbReference type="InterPro" id="IPR029052">
    <property type="entry name" value="Metallo-depent_PP-like"/>
</dbReference>
<dbReference type="GO" id="GO:0016787">
    <property type="term" value="F:hydrolase activity"/>
    <property type="evidence" value="ECO:0007669"/>
    <property type="project" value="InterPro"/>
</dbReference>
<evidence type="ECO:0000313" key="2">
    <source>
        <dbReference type="EMBL" id="DAE11443.1"/>
    </source>
</evidence>
<sequence length="385" mass="44608">MTEKTNFDFIALDLTDAFVISDIHLGVRNNSLSWQENIKDYFDSFFIPLIKKNKTKDSFVLILGDVFDDRKSISIDTLNLTIDILDKVSEVLPVYIIIGNHDMFKRYDNNINSLKVFERHKYVHVIKTPTVICSAIDPEHDLMNYALLLSHQGDVQKESKIIQDFLDDYGSSDKESPNLIFTHTDIAGLKYDNNKNINTGVVLKKNANVKIYSGHIHKRQETSKVTYVGSPYHLRRSDIGNDKGVYRINFLKPKDKPKFFKNNYSPIFQRCFYDAIIDLTIKDLKKILKNNYTDIIINESDLRTLNVNDLFVSLNSCEAKRIEIIVNKNLESSLENNDENYQEISLNELIENNIDSMNISPGTKKKIKDLFNYYNTLANQEFDEE</sequence>
<reference evidence="2" key="1">
    <citation type="journal article" date="2021" name="Proc. Natl. Acad. Sci. U.S.A.">
        <title>A Catalog of Tens of Thousands of Viruses from Human Metagenomes Reveals Hidden Associations with Chronic Diseases.</title>
        <authorList>
            <person name="Tisza M.J."/>
            <person name="Buck C.B."/>
        </authorList>
    </citation>
    <scope>NUCLEOTIDE SEQUENCE</scope>
    <source>
        <strain evidence="2">Ctgsk7</strain>
    </source>
</reference>
<name>A0A8S5PY53_9CAUD</name>
<dbReference type="Gene3D" id="3.60.21.10">
    <property type="match status" value="1"/>
</dbReference>
<dbReference type="SUPFAM" id="SSF56300">
    <property type="entry name" value="Metallo-dependent phosphatases"/>
    <property type="match status" value="1"/>
</dbReference>
<evidence type="ECO:0000259" key="1">
    <source>
        <dbReference type="Pfam" id="PF00149"/>
    </source>
</evidence>
<accession>A0A8S5PY53</accession>
<dbReference type="InterPro" id="IPR004843">
    <property type="entry name" value="Calcineurin-like_PHP"/>
</dbReference>
<dbReference type="PANTHER" id="PTHR30337">
    <property type="entry name" value="COMPONENT OF ATP-DEPENDENT DSDNA EXONUCLEASE"/>
    <property type="match status" value="1"/>
</dbReference>
<dbReference type="Pfam" id="PF00149">
    <property type="entry name" value="Metallophos"/>
    <property type="match status" value="1"/>
</dbReference>
<dbReference type="EMBL" id="BK015533">
    <property type="protein sequence ID" value="DAE11443.1"/>
    <property type="molecule type" value="Genomic_DNA"/>
</dbReference>
<organism evidence="2">
    <name type="scientific">Myoviridae sp. ctgsk7</name>
    <dbReference type="NCBI Taxonomy" id="2825151"/>
    <lineage>
        <taxon>Viruses</taxon>
        <taxon>Duplodnaviria</taxon>
        <taxon>Heunggongvirae</taxon>
        <taxon>Uroviricota</taxon>
        <taxon>Caudoviricetes</taxon>
    </lineage>
</organism>
<protein>
    <submittedName>
        <fullName evidence="2">Putative DNA double strand break repair</fullName>
    </submittedName>
</protein>